<feature type="compositionally biased region" description="Basic and acidic residues" evidence="2">
    <location>
        <begin position="57"/>
        <end position="73"/>
    </location>
</feature>
<protein>
    <recommendedName>
        <fullName evidence="5">Protein CDV3 homolog</fullName>
    </recommendedName>
</protein>
<feature type="compositionally biased region" description="Polar residues" evidence="2">
    <location>
        <begin position="153"/>
        <end position="166"/>
    </location>
</feature>
<dbReference type="Proteomes" id="UP001566132">
    <property type="component" value="Unassembled WGS sequence"/>
</dbReference>
<gene>
    <name evidence="3" type="ORF">ABEB36_006959</name>
</gene>
<evidence type="ECO:0000256" key="1">
    <source>
        <dbReference type="ARBA" id="ARBA00006062"/>
    </source>
</evidence>
<evidence type="ECO:0000256" key="2">
    <source>
        <dbReference type="SAM" id="MobiDB-lite"/>
    </source>
</evidence>
<sequence length="243" mass="27302">MADLDDFFAKKDRKKKTSKKFTTTEEVAKKLEDTAKKTEKLKKDRLPEGEESNVQLHEQDEWKEFEEEKKDYTGLKIGNLTINPEKVNSSHNQDTESGEQMDGSETTTEPEKKSGPWKRLSVQPEPIQQEEIVVEAPNIPTPIEPKTYRPPSLRNQSGQSSSNQAPSRGRGPNKAGAPDIHNEEFFPTLNKSGDKKGKGEGAFEVVQQHKSSSAYYQHVEQTKSGNGPQLNLGNRYNTLSNDS</sequence>
<comment type="similarity">
    <text evidence="1">Belongs to the CDV3 family.</text>
</comment>
<comment type="caution">
    <text evidence="3">The sequence shown here is derived from an EMBL/GenBank/DDBJ whole genome shotgun (WGS) entry which is preliminary data.</text>
</comment>
<name>A0ABD1ESC0_HYPHA</name>
<dbReference type="InterPro" id="IPR026806">
    <property type="entry name" value="CDV3"/>
</dbReference>
<dbReference type="EMBL" id="JBDJPC010000005">
    <property type="protein sequence ID" value="KAL1501669.1"/>
    <property type="molecule type" value="Genomic_DNA"/>
</dbReference>
<evidence type="ECO:0008006" key="5">
    <source>
        <dbReference type="Google" id="ProtNLM"/>
    </source>
</evidence>
<accession>A0ABD1ESC0</accession>
<dbReference type="PANTHER" id="PTHR16284">
    <property type="entry name" value="PROTEIN CDV3 HOMOLOG"/>
    <property type="match status" value="1"/>
</dbReference>
<dbReference type="AlphaFoldDB" id="A0ABD1ESC0"/>
<feature type="compositionally biased region" description="Basic and acidic residues" evidence="2">
    <location>
        <begin position="22"/>
        <end position="48"/>
    </location>
</feature>
<proteinExistence type="inferred from homology"/>
<evidence type="ECO:0000313" key="3">
    <source>
        <dbReference type="EMBL" id="KAL1501669.1"/>
    </source>
</evidence>
<feature type="compositionally biased region" description="Basic and acidic residues" evidence="2">
    <location>
        <begin position="192"/>
        <end position="201"/>
    </location>
</feature>
<feature type="compositionally biased region" description="Polar residues" evidence="2">
    <location>
        <begin position="80"/>
        <end position="92"/>
    </location>
</feature>
<feature type="compositionally biased region" description="Polar residues" evidence="2">
    <location>
        <begin position="222"/>
        <end position="243"/>
    </location>
</feature>
<keyword evidence="4" id="KW-1185">Reference proteome</keyword>
<dbReference type="PANTHER" id="PTHR16284:SF13">
    <property type="entry name" value="PROTEIN CDV3 HOMOLOG"/>
    <property type="match status" value="1"/>
</dbReference>
<evidence type="ECO:0000313" key="4">
    <source>
        <dbReference type="Proteomes" id="UP001566132"/>
    </source>
</evidence>
<dbReference type="Pfam" id="PF15359">
    <property type="entry name" value="CDV3"/>
    <property type="match status" value="1"/>
</dbReference>
<feature type="region of interest" description="Disordered" evidence="2">
    <location>
        <begin position="12"/>
        <end position="203"/>
    </location>
</feature>
<organism evidence="3 4">
    <name type="scientific">Hypothenemus hampei</name>
    <name type="common">Coffee berry borer</name>
    <dbReference type="NCBI Taxonomy" id="57062"/>
    <lineage>
        <taxon>Eukaryota</taxon>
        <taxon>Metazoa</taxon>
        <taxon>Ecdysozoa</taxon>
        <taxon>Arthropoda</taxon>
        <taxon>Hexapoda</taxon>
        <taxon>Insecta</taxon>
        <taxon>Pterygota</taxon>
        <taxon>Neoptera</taxon>
        <taxon>Endopterygota</taxon>
        <taxon>Coleoptera</taxon>
        <taxon>Polyphaga</taxon>
        <taxon>Cucujiformia</taxon>
        <taxon>Curculionidae</taxon>
        <taxon>Scolytinae</taxon>
        <taxon>Hypothenemus</taxon>
    </lineage>
</organism>
<reference evidence="3 4" key="1">
    <citation type="submission" date="2024-05" db="EMBL/GenBank/DDBJ databases">
        <title>Genetic variation in Jamaican populations of the coffee berry borer (Hypothenemus hampei).</title>
        <authorList>
            <person name="Errbii M."/>
            <person name="Myrie A."/>
        </authorList>
    </citation>
    <scope>NUCLEOTIDE SEQUENCE [LARGE SCALE GENOMIC DNA]</scope>
    <source>
        <strain evidence="3">JA-Hopewell-2020-01-JO</strain>
        <tissue evidence="3">Whole body</tissue>
    </source>
</reference>
<feature type="region of interest" description="Disordered" evidence="2">
    <location>
        <begin position="220"/>
        <end position="243"/>
    </location>
</feature>